<dbReference type="OrthoDB" id="918753at2"/>
<evidence type="ECO:0000313" key="3">
    <source>
        <dbReference type="Proteomes" id="UP000190897"/>
    </source>
</evidence>
<dbReference type="STRING" id="651661.SAMN05660293_01592"/>
<name>A0A1T5DGQ5_9BACT</name>
<feature type="signal peptide" evidence="1">
    <location>
        <begin position="1"/>
        <end position="23"/>
    </location>
</feature>
<keyword evidence="3" id="KW-1185">Reference proteome</keyword>
<evidence type="ECO:0000313" key="2">
    <source>
        <dbReference type="EMBL" id="SKB70653.1"/>
    </source>
</evidence>
<evidence type="ECO:0000256" key="1">
    <source>
        <dbReference type="SAM" id="SignalP"/>
    </source>
</evidence>
<dbReference type="Proteomes" id="UP000190897">
    <property type="component" value="Unassembled WGS sequence"/>
</dbReference>
<organism evidence="2 3">
    <name type="scientific">Dyadobacter psychrophilus</name>
    <dbReference type="NCBI Taxonomy" id="651661"/>
    <lineage>
        <taxon>Bacteria</taxon>
        <taxon>Pseudomonadati</taxon>
        <taxon>Bacteroidota</taxon>
        <taxon>Cytophagia</taxon>
        <taxon>Cytophagales</taxon>
        <taxon>Spirosomataceae</taxon>
        <taxon>Dyadobacter</taxon>
    </lineage>
</organism>
<accession>A0A1T5DGQ5</accession>
<dbReference type="RefSeq" id="WP_082214163.1">
    <property type="nucleotide sequence ID" value="NZ_FUZA01000002.1"/>
</dbReference>
<reference evidence="3" key="1">
    <citation type="submission" date="2017-02" db="EMBL/GenBank/DDBJ databases">
        <authorList>
            <person name="Varghese N."/>
            <person name="Submissions S."/>
        </authorList>
    </citation>
    <scope>NUCLEOTIDE SEQUENCE [LARGE SCALE GENOMIC DNA]</scope>
    <source>
        <strain evidence="3">DSM 22270</strain>
    </source>
</reference>
<feature type="chain" id="PRO_5012843533" evidence="1">
    <location>
        <begin position="24"/>
        <end position="401"/>
    </location>
</feature>
<sequence length="401" mass="43384">MRNLTNKIFLPALLLTCSGPLLAQYTFFTPKEAFAIEVSLPNSAEKRLPMYRNAITSLHVQGDLVLGGTTAKAGLSPYLFVASISKKSLLTTKDLQEVIPGQKGIATGFFKGTGNQLYAGTLAQVNNNQQPGHLLQINVGNEGTIEAKDLGVPVAGESIFTLLSNKQGTELFGISYPTGRFFTYNIATKKTQVFDEVAPKEKDLKDYHDFAVGPEVYLCKALIQDNAGIVYGSMAGNRMFAFDPAKKSFSFLENPLPAVWGREVLGQVEAWAKAPDGKLYGGNAGDGQLFVLDPTTKKIKNLGKPMMMPRLQALVFGRDGILYGLAGGALGYSHLFYYDEKGAGFVDLGNPEFTMVAPGIEQGIMWRGFQLSTLAASADGKYMVMGENEALSQLMIFPVGQ</sequence>
<keyword evidence="1" id="KW-0732">Signal</keyword>
<protein>
    <submittedName>
        <fullName evidence="2">Uncharacterized protein</fullName>
    </submittedName>
</protein>
<dbReference type="AlphaFoldDB" id="A0A1T5DGQ5"/>
<dbReference type="SUPFAM" id="SSF63829">
    <property type="entry name" value="Calcium-dependent phosphotriesterase"/>
    <property type="match status" value="1"/>
</dbReference>
<proteinExistence type="predicted"/>
<gene>
    <name evidence="2" type="ORF">SAMN05660293_01592</name>
</gene>
<dbReference type="EMBL" id="FUZA01000002">
    <property type="protein sequence ID" value="SKB70653.1"/>
    <property type="molecule type" value="Genomic_DNA"/>
</dbReference>